<gene>
    <name evidence="2" type="ORF">LVIROSA_LOCUS20364</name>
</gene>
<dbReference type="Proteomes" id="UP001157418">
    <property type="component" value="Unassembled WGS sequence"/>
</dbReference>
<keyword evidence="1" id="KW-0472">Membrane</keyword>
<accession>A0AAU9N1A0</accession>
<protein>
    <submittedName>
        <fullName evidence="2">Uncharacterized protein</fullName>
    </submittedName>
</protein>
<name>A0AAU9N1A0_9ASTR</name>
<dbReference type="InterPro" id="IPR035204">
    <property type="entry name" value="NDUFB11"/>
</dbReference>
<evidence type="ECO:0000313" key="2">
    <source>
        <dbReference type="EMBL" id="CAH1433794.1"/>
    </source>
</evidence>
<reference evidence="2 3" key="1">
    <citation type="submission" date="2022-01" db="EMBL/GenBank/DDBJ databases">
        <authorList>
            <person name="Xiong W."/>
            <person name="Schranz E."/>
        </authorList>
    </citation>
    <scope>NUCLEOTIDE SEQUENCE [LARGE SCALE GENOMIC DNA]</scope>
</reference>
<evidence type="ECO:0000256" key="1">
    <source>
        <dbReference type="SAM" id="Phobius"/>
    </source>
</evidence>
<sequence length="216" mass="24896">MITLAEYEGVDNSFVVDTTLEAGVDVESVVEELVGPDEGTCLVVRRALSNTPDQVFQRSFGQTYFDFIVARLLWLFLFIFIDFIRRAEMSFIMEFAENLILRMMEDPVERDRKFREHTYHMKERCAKTKEMWSYPIRPYGTLMMIFSKIIKLNHHPLPPSKHWSEISKKKSWPISDIAGSLNGNMFSSDGHRGIIGKNTIFPACWPTAISASITLC</sequence>
<keyword evidence="3" id="KW-1185">Reference proteome</keyword>
<keyword evidence="1" id="KW-0812">Transmembrane</keyword>
<evidence type="ECO:0000313" key="3">
    <source>
        <dbReference type="Proteomes" id="UP001157418"/>
    </source>
</evidence>
<organism evidence="2 3">
    <name type="scientific">Lactuca virosa</name>
    <dbReference type="NCBI Taxonomy" id="75947"/>
    <lineage>
        <taxon>Eukaryota</taxon>
        <taxon>Viridiplantae</taxon>
        <taxon>Streptophyta</taxon>
        <taxon>Embryophyta</taxon>
        <taxon>Tracheophyta</taxon>
        <taxon>Spermatophyta</taxon>
        <taxon>Magnoliopsida</taxon>
        <taxon>eudicotyledons</taxon>
        <taxon>Gunneridae</taxon>
        <taxon>Pentapetalae</taxon>
        <taxon>asterids</taxon>
        <taxon>campanulids</taxon>
        <taxon>Asterales</taxon>
        <taxon>Asteraceae</taxon>
        <taxon>Cichorioideae</taxon>
        <taxon>Cichorieae</taxon>
        <taxon>Lactucinae</taxon>
        <taxon>Lactuca</taxon>
    </lineage>
</organism>
<dbReference type="AlphaFoldDB" id="A0AAU9N1A0"/>
<proteinExistence type="predicted"/>
<dbReference type="PANTHER" id="PTHR37709:SF1">
    <property type="entry name" value="EXPRESSED PROTEIN"/>
    <property type="match status" value="1"/>
</dbReference>
<dbReference type="PANTHER" id="PTHR37709">
    <property type="entry name" value="EXPRESSED PROTEIN"/>
    <property type="match status" value="1"/>
</dbReference>
<comment type="caution">
    <text evidence="2">The sequence shown here is derived from an EMBL/GenBank/DDBJ whole genome shotgun (WGS) entry which is preliminary data.</text>
</comment>
<dbReference type="EMBL" id="CAKMRJ010003334">
    <property type="protein sequence ID" value="CAH1433794.1"/>
    <property type="molecule type" value="Genomic_DNA"/>
</dbReference>
<keyword evidence="1" id="KW-1133">Transmembrane helix</keyword>
<dbReference type="Pfam" id="PF17250">
    <property type="entry name" value="NDUFB11"/>
    <property type="match status" value="1"/>
</dbReference>
<feature type="transmembrane region" description="Helical" evidence="1">
    <location>
        <begin position="64"/>
        <end position="84"/>
    </location>
</feature>